<name>M6Q8T5_9LEPT</name>
<evidence type="ECO:0000256" key="1">
    <source>
        <dbReference type="SAM" id="Phobius"/>
    </source>
</evidence>
<dbReference type="EMBL" id="AHNU02000051">
    <property type="protein sequence ID" value="EMN89595.1"/>
    <property type="molecule type" value="Genomic_DNA"/>
</dbReference>
<comment type="caution">
    <text evidence="2">The sequence shown here is derived from an EMBL/GenBank/DDBJ whole genome shotgun (WGS) entry which is preliminary data.</text>
</comment>
<gene>
    <name evidence="2" type="ORF">LEP1GSC108_3787</name>
</gene>
<organism evidence="2 3">
    <name type="scientific">Leptospira weilii str. UI 13098</name>
    <dbReference type="NCBI Taxonomy" id="1088542"/>
    <lineage>
        <taxon>Bacteria</taxon>
        <taxon>Pseudomonadati</taxon>
        <taxon>Spirochaetota</taxon>
        <taxon>Spirochaetia</taxon>
        <taxon>Leptospirales</taxon>
        <taxon>Leptospiraceae</taxon>
        <taxon>Leptospira</taxon>
    </lineage>
</organism>
<keyword evidence="3" id="KW-1185">Reference proteome</keyword>
<keyword evidence="1" id="KW-1133">Transmembrane helix</keyword>
<sequence length="125" mass="13785">MSVSILGCKSTTDVVGILDRKDIRASSSFSFETILEIVEACISLCLTQDRDLLTYCVSSLSERFNRAFSTDKLSAVSKSLRSSRCRFSINFISGIKSFLNCFTFLTIAGIVSSLFSLKARSLRSP</sequence>
<evidence type="ECO:0000313" key="3">
    <source>
        <dbReference type="Proteomes" id="UP000012118"/>
    </source>
</evidence>
<accession>M6Q8T5</accession>
<keyword evidence="1" id="KW-0472">Membrane</keyword>
<protein>
    <submittedName>
        <fullName evidence="2">Uncharacterized protein</fullName>
    </submittedName>
</protein>
<dbReference type="AlphaFoldDB" id="M6Q8T5"/>
<feature type="transmembrane region" description="Helical" evidence="1">
    <location>
        <begin position="97"/>
        <end position="117"/>
    </location>
</feature>
<dbReference type="Proteomes" id="UP000012118">
    <property type="component" value="Unassembled WGS sequence"/>
</dbReference>
<keyword evidence="1" id="KW-0812">Transmembrane</keyword>
<reference evidence="2 3" key="1">
    <citation type="submission" date="2013-01" db="EMBL/GenBank/DDBJ databases">
        <authorList>
            <person name="Harkins D.M."/>
            <person name="Durkin A.S."/>
            <person name="Brinkac L.M."/>
            <person name="Haft D.H."/>
            <person name="Selengut J.D."/>
            <person name="Sanka R."/>
            <person name="DePew J."/>
            <person name="Purushe J."/>
            <person name="Chanthongthip A."/>
            <person name="Lattana O."/>
            <person name="Phetsouvanh R."/>
            <person name="Newton P.N."/>
            <person name="Vinetz J.M."/>
            <person name="Sutton G.G."/>
            <person name="Nierman W.C."/>
            <person name="Fouts D.E."/>
        </authorList>
    </citation>
    <scope>NUCLEOTIDE SEQUENCE [LARGE SCALE GENOMIC DNA]</scope>
    <source>
        <strain evidence="2 3">UI 13098</strain>
    </source>
</reference>
<evidence type="ECO:0000313" key="2">
    <source>
        <dbReference type="EMBL" id="EMN89595.1"/>
    </source>
</evidence>
<proteinExistence type="predicted"/>